<evidence type="ECO:0000256" key="9">
    <source>
        <dbReference type="SAM" id="Phobius"/>
    </source>
</evidence>
<keyword evidence="7" id="KW-0067">ATP-binding</keyword>
<evidence type="ECO:0000313" key="14">
    <source>
        <dbReference type="Proteomes" id="UP000218831"/>
    </source>
</evidence>
<sequence length="582" mass="66567">MANLNKKIHSKRGNIAIISVFIGLALFTVITTHYGTKTLSAVRAYVGAEGQWTKAQKEASSLLIQYSVKEQPEFYKQFRKELELHKAFKTTRQTLISANPDYDLAFRGFETADNIHPDDIDLLIWLAQFHEDISYLKQAFHIWKQGDKQIAKLDSLGRILHQTIREDRLDNNARNQFIQEISTIDTRLTNLESSFSATMADGARWIRTVLFWSIVTLGAIIFITGYFITRSYFRDINSLNKKLTKSEAKFRTVLQNSRDVIYQMDFESGAYQYMSPAVKHMLGYSPDHIVNKGPEFILDRIHPEDLKKLNKEIEEMKGKGVEDHFSRETEFRIKTKDGNYIWVNNQRSLVKDSDGNPTAIVGTVRDISDRKKHEVETQKSLEEKQTLLEEIHHRVKNNLAVVSSLLELQKNEASEEVTPILQDTQSRIHSIAMIHEKLYQTKTLSDIDIQEYIGDFANMIASSFGSDQKDITITQEVQSFSLDITKAVPVGLILNELLNNAYKHGFTDVKNGELHITLTKENGRATLRVADNGQGLPTDFSLEDQQSLGMTLIQTLTQQLEGELEILPDDEWTTFQITFPVN</sequence>
<evidence type="ECO:0000259" key="12">
    <source>
        <dbReference type="PROSITE" id="PS50113"/>
    </source>
</evidence>
<feature type="domain" description="PAC" evidence="12">
    <location>
        <begin position="327"/>
        <end position="379"/>
    </location>
</feature>
<proteinExistence type="predicted"/>
<feature type="transmembrane region" description="Helical" evidence="9">
    <location>
        <begin position="15"/>
        <end position="35"/>
    </location>
</feature>
<evidence type="ECO:0000256" key="7">
    <source>
        <dbReference type="ARBA" id="ARBA00022840"/>
    </source>
</evidence>
<dbReference type="Gene3D" id="3.30.565.10">
    <property type="entry name" value="Histidine kinase-like ATPase, C-terminal domain"/>
    <property type="match status" value="1"/>
</dbReference>
<feature type="transmembrane region" description="Helical" evidence="9">
    <location>
        <begin position="209"/>
        <end position="228"/>
    </location>
</feature>
<dbReference type="InterPro" id="IPR001610">
    <property type="entry name" value="PAC"/>
</dbReference>
<dbReference type="PANTHER" id="PTHR41523:SF8">
    <property type="entry name" value="ETHYLENE RESPONSE SENSOR PROTEIN"/>
    <property type="match status" value="1"/>
</dbReference>
<evidence type="ECO:0000256" key="1">
    <source>
        <dbReference type="ARBA" id="ARBA00000085"/>
    </source>
</evidence>
<keyword evidence="4" id="KW-0808">Transferase</keyword>
<dbReference type="SMART" id="SM00091">
    <property type="entry name" value="PAS"/>
    <property type="match status" value="1"/>
</dbReference>
<keyword evidence="6" id="KW-0418">Kinase</keyword>
<dbReference type="InterPro" id="IPR005467">
    <property type="entry name" value="His_kinase_dom"/>
</dbReference>
<dbReference type="EC" id="2.7.13.3" evidence="2"/>
<dbReference type="RefSeq" id="WP_095605647.1">
    <property type="nucleotide sequence ID" value="NZ_NSKE01000003.1"/>
</dbReference>
<gene>
    <name evidence="13" type="ORF">CK503_04715</name>
</gene>
<comment type="caution">
    <text evidence="13">The sequence shown here is derived from an EMBL/GenBank/DDBJ whole genome shotgun (WGS) entry which is preliminary data.</text>
</comment>
<dbReference type="SUPFAM" id="SSF55785">
    <property type="entry name" value="PYP-like sensor domain (PAS domain)"/>
    <property type="match status" value="1"/>
</dbReference>
<dbReference type="NCBIfam" id="TIGR00229">
    <property type="entry name" value="sensory_box"/>
    <property type="match status" value="1"/>
</dbReference>
<dbReference type="PROSITE" id="PS50109">
    <property type="entry name" value="HIS_KIN"/>
    <property type="match status" value="1"/>
</dbReference>
<dbReference type="Gene3D" id="3.30.450.20">
    <property type="entry name" value="PAS domain"/>
    <property type="match status" value="1"/>
</dbReference>
<feature type="domain" description="PAS" evidence="11">
    <location>
        <begin position="246"/>
        <end position="320"/>
    </location>
</feature>
<accession>A0A2A2GB50</accession>
<evidence type="ECO:0000256" key="3">
    <source>
        <dbReference type="ARBA" id="ARBA00022553"/>
    </source>
</evidence>
<dbReference type="InterPro" id="IPR036890">
    <property type="entry name" value="HATPase_C_sf"/>
</dbReference>
<keyword evidence="9" id="KW-0812">Transmembrane</keyword>
<keyword evidence="5" id="KW-0547">Nucleotide-binding</keyword>
<dbReference type="SMART" id="SM00387">
    <property type="entry name" value="HATPase_c"/>
    <property type="match status" value="1"/>
</dbReference>
<reference evidence="13 14" key="1">
    <citation type="submission" date="2017-08" db="EMBL/GenBank/DDBJ databases">
        <title>Aliifodinibius alkalisoli sp. nov., isolated from saline alkaline soil.</title>
        <authorList>
            <person name="Liu D."/>
            <person name="Zhang G."/>
        </authorList>
    </citation>
    <scope>NUCLEOTIDE SEQUENCE [LARGE SCALE GENOMIC DNA]</scope>
    <source>
        <strain evidence="13 14">WN023</strain>
    </source>
</reference>
<dbReference type="CDD" id="cd00130">
    <property type="entry name" value="PAS"/>
    <property type="match status" value="1"/>
</dbReference>
<dbReference type="PANTHER" id="PTHR41523">
    <property type="entry name" value="TWO-COMPONENT SYSTEM SENSOR PROTEIN"/>
    <property type="match status" value="1"/>
</dbReference>
<evidence type="ECO:0000256" key="6">
    <source>
        <dbReference type="ARBA" id="ARBA00022777"/>
    </source>
</evidence>
<dbReference type="InterPro" id="IPR000700">
    <property type="entry name" value="PAS-assoc_C"/>
</dbReference>
<dbReference type="EMBL" id="NSKE01000003">
    <property type="protein sequence ID" value="PAU94781.1"/>
    <property type="molecule type" value="Genomic_DNA"/>
</dbReference>
<dbReference type="Pfam" id="PF07568">
    <property type="entry name" value="HisKA_2"/>
    <property type="match status" value="1"/>
</dbReference>
<dbReference type="PROSITE" id="PS50112">
    <property type="entry name" value="PAS"/>
    <property type="match status" value="1"/>
</dbReference>
<evidence type="ECO:0000256" key="5">
    <source>
        <dbReference type="ARBA" id="ARBA00022741"/>
    </source>
</evidence>
<dbReference type="OrthoDB" id="9767435at2"/>
<evidence type="ECO:0000259" key="11">
    <source>
        <dbReference type="PROSITE" id="PS50112"/>
    </source>
</evidence>
<dbReference type="InterPro" id="IPR003594">
    <property type="entry name" value="HATPase_dom"/>
</dbReference>
<dbReference type="GO" id="GO:0004673">
    <property type="term" value="F:protein histidine kinase activity"/>
    <property type="evidence" value="ECO:0007669"/>
    <property type="project" value="UniProtKB-EC"/>
</dbReference>
<dbReference type="InterPro" id="IPR035965">
    <property type="entry name" value="PAS-like_dom_sf"/>
</dbReference>
<keyword evidence="9" id="KW-1133">Transmembrane helix</keyword>
<dbReference type="PROSITE" id="PS50113">
    <property type="entry name" value="PAC"/>
    <property type="match status" value="1"/>
</dbReference>
<evidence type="ECO:0000313" key="13">
    <source>
        <dbReference type="EMBL" id="PAU94781.1"/>
    </source>
</evidence>
<dbReference type="AlphaFoldDB" id="A0A2A2GB50"/>
<feature type="domain" description="Histidine kinase" evidence="10">
    <location>
        <begin position="390"/>
        <end position="582"/>
    </location>
</feature>
<dbReference type="GO" id="GO:0005524">
    <property type="term" value="F:ATP binding"/>
    <property type="evidence" value="ECO:0007669"/>
    <property type="project" value="UniProtKB-KW"/>
</dbReference>
<dbReference type="Pfam" id="PF08447">
    <property type="entry name" value="PAS_3"/>
    <property type="match status" value="1"/>
</dbReference>
<comment type="catalytic activity">
    <reaction evidence="1">
        <text>ATP + protein L-histidine = ADP + protein N-phospho-L-histidine.</text>
        <dbReference type="EC" id="2.7.13.3"/>
    </reaction>
</comment>
<keyword evidence="3" id="KW-0597">Phosphoprotein</keyword>
<dbReference type="InterPro" id="IPR000014">
    <property type="entry name" value="PAS"/>
</dbReference>
<keyword evidence="8" id="KW-0843">Virulence</keyword>
<evidence type="ECO:0000256" key="2">
    <source>
        <dbReference type="ARBA" id="ARBA00012438"/>
    </source>
</evidence>
<keyword evidence="14" id="KW-1185">Reference proteome</keyword>
<organism evidence="13 14">
    <name type="scientific">Fodinibius salipaludis</name>
    <dbReference type="NCBI Taxonomy" id="2032627"/>
    <lineage>
        <taxon>Bacteria</taxon>
        <taxon>Pseudomonadati</taxon>
        <taxon>Balneolota</taxon>
        <taxon>Balneolia</taxon>
        <taxon>Balneolales</taxon>
        <taxon>Balneolaceae</taxon>
        <taxon>Fodinibius</taxon>
    </lineage>
</organism>
<dbReference type="SUPFAM" id="SSF55874">
    <property type="entry name" value="ATPase domain of HSP90 chaperone/DNA topoisomerase II/histidine kinase"/>
    <property type="match status" value="1"/>
</dbReference>
<evidence type="ECO:0000259" key="10">
    <source>
        <dbReference type="PROSITE" id="PS50109"/>
    </source>
</evidence>
<dbReference type="SMART" id="SM00086">
    <property type="entry name" value="PAC"/>
    <property type="match status" value="1"/>
</dbReference>
<evidence type="ECO:0000256" key="4">
    <source>
        <dbReference type="ARBA" id="ARBA00022679"/>
    </source>
</evidence>
<evidence type="ECO:0000256" key="8">
    <source>
        <dbReference type="ARBA" id="ARBA00023026"/>
    </source>
</evidence>
<dbReference type="InterPro" id="IPR011495">
    <property type="entry name" value="Sig_transdc_His_kin_sub2_dim/P"/>
</dbReference>
<dbReference type="InterPro" id="IPR013655">
    <property type="entry name" value="PAS_fold_3"/>
</dbReference>
<protein>
    <recommendedName>
        <fullName evidence="2">histidine kinase</fullName>
        <ecNumber evidence="2">2.7.13.3</ecNumber>
    </recommendedName>
</protein>
<name>A0A2A2GB50_9BACT</name>
<dbReference type="Pfam" id="PF02518">
    <property type="entry name" value="HATPase_c"/>
    <property type="match status" value="1"/>
</dbReference>
<dbReference type="Proteomes" id="UP000218831">
    <property type="component" value="Unassembled WGS sequence"/>
</dbReference>
<keyword evidence="9" id="KW-0472">Membrane</keyword>